<evidence type="ECO:0000313" key="1">
    <source>
        <dbReference type="EMBL" id="GLS27427.1"/>
    </source>
</evidence>
<dbReference type="Proteomes" id="UP001156870">
    <property type="component" value="Unassembled WGS sequence"/>
</dbReference>
<accession>A0AA37WQL5</accession>
<sequence length="149" mass="16298">MDVSKLKMDEVIAHRQPMSLLSSIESCCDDSIIAIVNQDGSSFLANENGDVPAWVGIEYMAQAMGAYAGVRSKRLGKPIEKGFLLGTRKFKAYCEVFAKGQTLKVTATQELLDTSGVSLFRCTIHYENQLLAEGAIKGIQPSSDMKLFL</sequence>
<dbReference type="AlphaFoldDB" id="A0AA37WQL5"/>
<gene>
    <name evidence="1" type="ORF">GCM10007877_31460</name>
</gene>
<dbReference type="SUPFAM" id="SSF54637">
    <property type="entry name" value="Thioesterase/thiol ester dehydrase-isomerase"/>
    <property type="match status" value="1"/>
</dbReference>
<dbReference type="Gene3D" id="3.10.129.10">
    <property type="entry name" value="Hotdog Thioesterase"/>
    <property type="match status" value="1"/>
</dbReference>
<organism evidence="1 2">
    <name type="scientific">Marinibactrum halimedae</name>
    <dbReference type="NCBI Taxonomy" id="1444977"/>
    <lineage>
        <taxon>Bacteria</taxon>
        <taxon>Pseudomonadati</taxon>
        <taxon>Pseudomonadota</taxon>
        <taxon>Gammaproteobacteria</taxon>
        <taxon>Cellvibrionales</taxon>
        <taxon>Cellvibrionaceae</taxon>
        <taxon>Marinibactrum</taxon>
    </lineage>
</organism>
<dbReference type="EMBL" id="BSPD01000079">
    <property type="protein sequence ID" value="GLS27427.1"/>
    <property type="molecule type" value="Genomic_DNA"/>
</dbReference>
<evidence type="ECO:0000313" key="2">
    <source>
        <dbReference type="Proteomes" id="UP001156870"/>
    </source>
</evidence>
<name>A0AA37WQL5_9GAMM</name>
<proteinExistence type="predicted"/>
<dbReference type="PIRSF" id="PIRSF020565">
    <property type="entry name" value="3Ho_Ac_ACP_DH_prd"/>
    <property type="match status" value="1"/>
</dbReference>
<dbReference type="InterPro" id="IPR029069">
    <property type="entry name" value="HotDog_dom_sf"/>
</dbReference>
<dbReference type="InterPro" id="IPR016776">
    <property type="entry name" value="ApeP-like_dehydratase"/>
</dbReference>
<reference evidence="1 2" key="1">
    <citation type="journal article" date="2014" name="Int. J. Syst. Evol. Microbiol.">
        <title>Complete genome sequence of Corynebacterium casei LMG S-19264T (=DSM 44701T), isolated from a smear-ripened cheese.</title>
        <authorList>
            <consortium name="US DOE Joint Genome Institute (JGI-PGF)"/>
            <person name="Walter F."/>
            <person name="Albersmeier A."/>
            <person name="Kalinowski J."/>
            <person name="Ruckert C."/>
        </authorList>
    </citation>
    <scope>NUCLEOTIDE SEQUENCE [LARGE SCALE GENOMIC DNA]</scope>
    <source>
        <strain evidence="1 2">NBRC 110095</strain>
    </source>
</reference>
<comment type="caution">
    <text evidence="1">The sequence shown here is derived from an EMBL/GenBank/DDBJ whole genome shotgun (WGS) entry which is preliminary data.</text>
</comment>
<dbReference type="Pfam" id="PF22817">
    <property type="entry name" value="ApeP-like"/>
    <property type="match status" value="1"/>
</dbReference>
<keyword evidence="2" id="KW-1185">Reference proteome</keyword>
<protein>
    <submittedName>
        <fullName evidence="1">3-hydroxydecanoyl-ACP dehydratase</fullName>
    </submittedName>
</protein>